<comment type="caution">
    <text evidence="1">The sequence shown here is derived from an EMBL/GenBank/DDBJ whole genome shotgun (WGS) entry which is preliminary data.</text>
</comment>
<accession>A0AA91J8R3</accession>
<protein>
    <submittedName>
        <fullName evidence="1">Uncharacterized protein</fullName>
    </submittedName>
</protein>
<dbReference type="AlphaFoldDB" id="A0AA91J8R3"/>
<evidence type="ECO:0000313" key="1">
    <source>
        <dbReference type="EMBL" id="OBX61938.1"/>
    </source>
</evidence>
<gene>
    <name evidence="1" type="ORF">A9299_01440</name>
</gene>
<proteinExistence type="predicted"/>
<reference evidence="1" key="1">
    <citation type="submission" date="2016-06" db="EMBL/GenBank/DDBJ databases">
        <title>Draft genome of Moraxella osloensis CCUG 67237.</title>
        <authorList>
            <person name="Salva-Serra F."/>
            <person name="Engstrom-Jakobsson H."/>
            <person name="Thorell K."/>
            <person name="Gonzales-Siles L."/>
            <person name="Karlsson R."/>
            <person name="Boulund F."/>
            <person name="Engstrand L."/>
            <person name="Kristiansson E."/>
            <person name="Moore E."/>
        </authorList>
    </citation>
    <scope>NUCLEOTIDE SEQUENCE [LARGE SCALE GENOMIC DNA]</scope>
    <source>
        <strain evidence="1">CCUG 67237</strain>
    </source>
</reference>
<dbReference type="EMBL" id="LZMT01000034">
    <property type="protein sequence ID" value="OBX61938.1"/>
    <property type="molecule type" value="Genomic_DNA"/>
</dbReference>
<dbReference type="Gene3D" id="2.30.30.40">
    <property type="entry name" value="SH3 Domains"/>
    <property type="match status" value="1"/>
</dbReference>
<name>A0AA91J8R3_FAUOS</name>
<sequence>MFKVGDKVIKNPKTWKQNDFDSWGRGEGVGTIVEPPFSVDDIDCVDVRWDNGRCFEEISGLQLFNESKPKFES</sequence>
<organism evidence="1">
    <name type="scientific">Faucicola osloensis</name>
    <name type="common">Moraxella osloensis</name>
    <dbReference type="NCBI Taxonomy" id="34062"/>
    <lineage>
        <taxon>Bacteria</taxon>
        <taxon>Pseudomonadati</taxon>
        <taxon>Pseudomonadota</taxon>
        <taxon>Gammaproteobacteria</taxon>
        <taxon>Moraxellales</taxon>
        <taxon>Moraxellaceae</taxon>
        <taxon>Faucicola</taxon>
    </lineage>
</organism>